<evidence type="ECO:0000313" key="3">
    <source>
        <dbReference type="Proteomes" id="UP000009038"/>
    </source>
</evidence>
<dbReference type="VEuPathDB" id="FungiDB:ASPNIDRAFT2_40148"/>
<comment type="caution">
    <text evidence="2">The sequence shown here is derived from an EMBL/GenBank/DDBJ whole genome shotgun (WGS) entry which is preliminary data.</text>
</comment>
<dbReference type="HOGENOM" id="CLU_1805743_0_0_1"/>
<accession>G3Y082</accession>
<feature type="region of interest" description="Disordered" evidence="1">
    <location>
        <begin position="99"/>
        <end position="143"/>
    </location>
</feature>
<evidence type="ECO:0000313" key="2">
    <source>
        <dbReference type="EMBL" id="EHA23793.1"/>
    </source>
</evidence>
<organism evidence="2 3">
    <name type="scientific">Aspergillus niger (strain ATCC 1015 / CBS 113.46 / FGSC A1144 / LSHB Ac4 / NCTC 3858a / NRRL 328 / USDA 3528.7)</name>
    <dbReference type="NCBI Taxonomy" id="380704"/>
    <lineage>
        <taxon>Eukaryota</taxon>
        <taxon>Fungi</taxon>
        <taxon>Dikarya</taxon>
        <taxon>Ascomycota</taxon>
        <taxon>Pezizomycotina</taxon>
        <taxon>Eurotiomycetes</taxon>
        <taxon>Eurotiomycetidae</taxon>
        <taxon>Eurotiales</taxon>
        <taxon>Aspergillaceae</taxon>
        <taxon>Aspergillus</taxon>
        <taxon>Aspergillus subgen. Circumdati</taxon>
    </lineage>
</organism>
<name>G3Y082_ASPNA</name>
<evidence type="ECO:0000256" key="1">
    <source>
        <dbReference type="SAM" id="MobiDB-lite"/>
    </source>
</evidence>
<gene>
    <name evidence="2" type="ORF">ASPNIDRAFT_40148</name>
</gene>
<dbReference type="EMBL" id="ACJE01000009">
    <property type="protein sequence ID" value="EHA23793.1"/>
    <property type="molecule type" value="Genomic_DNA"/>
</dbReference>
<dbReference type="OrthoDB" id="10466417at2759"/>
<dbReference type="AlphaFoldDB" id="G3Y082"/>
<protein>
    <submittedName>
        <fullName evidence="2">Uncharacterized protein</fullName>
    </submittedName>
</protein>
<proteinExistence type="predicted"/>
<reference evidence="2 3" key="1">
    <citation type="journal article" date="2011" name="Genome Res.">
        <title>Comparative genomics of citric-acid-producing Aspergillus niger ATCC 1015 versus enzyme-producing CBS 513.88.</title>
        <authorList>
            <person name="Andersen M.R."/>
            <person name="Salazar M.P."/>
            <person name="Schaap P.J."/>
            <person name="van de Vondervoort P.J."/>
            <person name="Culley D."/>
            <person name="Thykaer J."/>
            <person name="Frisvad J.C."/>
            <person name="Nielsen K.F."/>
            <person name="Albang R."/>
            <person name="Albermann K."/>
            <person name="Berka R.M."/>
            <person name="Braus G.H."/>
            <person name="Braus-Stromeyer S.A."/>
            <person name="Corrochano L.M."/>
            <person name="Dai Z."/>
            <person name="van Dijck P.W."/>
            <person name="Hofmann G."/>
            <person name="Lasure L.L."/>
            <person name="Magnuson J.K."/>
            <person name="Menke H."/>
            <person name="Meijer M."/>
            <person name="Meijer S.L."/>
            <person name="Nielsen J.B."/>
            <person name="Nielsen M.L."/>
            <person name="van Ooyen A.J."/>
            <person name="Pel H.J."/>
            <person name="Poulsen L."/>
            <person name="Samson R.A."/>
            <person name="Stam H."/>
            <person name="Tsang A."/>
            <person name="van den Brink J.M."/>
            <person name="Atkins A."/>
            <person name="Aerts A."/>
            <person name="Shapiro H."/>
            <person name="Pangilinan J."/>
            <person name="Salamov A."/>
            <person name="Lou Y."/>
            <person name="Lindquist E."/>
            <person name="Lucas S."/>
            <person name="Grimwood J."/>
            <person name="Grigoriev I.V."/>
            <person name="Kubicek C.P."/>
            <person name="Martinez D."/>
            <person name="van Peij N.N."/>
            <person name="Roubos J.A."/>
            <person name="Nielsen J."/>
            <person name="Baker S.E."/>
        </authorList>
    </citation>
    <scope>NUCLEOTIDE SEQUENCE [LARGE SCALE GENOMIC DNA]</scope>
    <source>
        <strain evidence="3">ATCC 1015 / CBS 113.46 / FGSC A1144 / LSHB Ac4 / NCTC 3858a / NRRL 328 / USDA 3528.7</strain>
    </source>
</reference>
<sequence length="143" mass="15276">MSESVRLIYSNGHELARPMMESDVSKNAIILATMDYQSRAAVKVTIKLGLIDSMTNGLPHWGWCFPGLQPGDRSIVGPSALRFSPYACLALAYISSITSPPRPPTNWMSSTPVSSGSSAKDPSATGYQGGMQEMDFGGTRSGD</sequence>
<feature type="compositionally biased region" description="Polar residues" evidence="1">
    <location>
        <begin position="106"/>
        <end position="120"/>
    </location>
</feature>
<dbReference type="Proteomes" id="UP000009038">
    <property type="component" value="Unassembled WGS sequence"/>
</dbReference>